<proteinExistence type="predicted"/>
<evidence type="ECO:0000256" key="2">
    <source>
        <dbReference type="SAM" id="Phobius"/>
    </source>
</evidence>
<dbReference type="PANTHER" id="PTHR35708">
    <property type="entry name" value="GB|AAD25831.1"/>
    <property type="match status" value="1"/>
</dbReference>
<organism evidence="3 4">
    <name type="scientific">Manihot esculenta</name>
    <name type="common">Cassava</name>
    <name type="synonym">Jatropha manihot</name>
    <dbReference type="NCBI Taxonomy" id="3983"/>
    <lineage>
        <taxon>Eukaryota</taxon>
        <taxon>Viridiplantae</taxon>
        <taxon>Streptophyta</taxon>
        <taxon>Embryophyta</taxon>
        <taxon>Tracheophyta</taxon>
        <taxon>Spermatophyta</taxon>
        <taxon>Magnoliopsida</taxon>
        <taxon>eudicotyledons</taxon>
        <taxon>Gunneridae</taxon>
        <taxon>Pentapetalae</taxon>
        <taxon>rosids</taxon>
        <taxon>fabids</taxon>
        <taxon>Malpighiales</taxon>
        <taxon>Euphorbiaceae</taxon>
        <taxon>Crotonoideae</taxon>
        <taxon>Manihoteae</taxon>
        <taxon>Manihot</taxon>
    </lineage>
</organism>
<feature type="compositionally biased region" description="Acidic residues" evidence="1">
    <location>
        <begin position="59"/>
        <end position="90"/>
    </location>
</feature>
<keyword evidence="2" id="KW-0812">Transmembrane</keyword>
<gene>
    <name evidence="3" type="ORF">MANES_12G064702v8</name>
</gene>
<protein>
    <submittedName>
        <fullName evidence="3">Uncharacterized protein</fullName>
    </submittedName>
</protein>
<evidence type="ECO:0000313" key="3">
    <source>
        <dbReference type="EMBL" id="OAY35020.1"/>
    </source>
</evidence>
<comment type="caution">
    <text evidence="3">The sequence shown here is derived from an EMBL/GenBank/DDBJ whole genome shotgun (WGS) entry which is preliminary data.</text>
</comment>
<sequence>MPSLSFFFKNSLSWMSVLGFVLAAFLGCGFSSSIFLTSLLTLSPLIFKIYKQNPKLPECTEEEEEEEEELAVPEDESMKEEKETQEEEDTCQIDEYIDRSTPAILSESDCCLYRSSTSDQDSEADWPFQDKMFGSPDFSDGSISDEESFIEIALPSGHYISHKQEEPKFNLQKKLPNFSTTPSFNKQHALMELLAELNEMNEEENLIEIDISMGSIKCPRFEIEA</sequence>
<keyword evidence="2" id="KW-0472">Membrane</keyword>
<keyword evidence="4" id="KW-1185">Reference proteome</keyword>
<name>A0A2C9UW51_MANES</name>
<dbReference type="EMBL" id="CM004398">
    <property type="protein sequence ID" value="OAY35020.1"/>
    <property type="molecule type" value="Genomic_DNA"/>
</dbReference>
<dbReference type="Proteomes" id="UP000091857">
    <property type="component" value="Chromosome 12"/>
</dbReference>
<dbReference type="Gramene" id="Manes.12G064702.1.v8.1">
    <property type="protein sequence ID" value="Manes.12G064702.1.v8.1.CDS.1"/>
    <property type="gene ID" value="Manes.12G064702.v8.1"/>
</dbReference>
<keyword evidence="2" id="KW-1133">Transmembrane helix</keyword>
<evidence type="ECO:0000313" key="4">
    <source>
        <dbReference type="Proteomes" id="UP000091857"/>
    </source>
</evidence>
<evidence type="ECO:0000256" key="1">
    <source>
        <dbReference type="SAM" id="MobiDB-lite"/>
    </source>
</evidence>
<feature type="region of interest" description="Disordered" evidence="1">
    <location>
        <begin position="57"/>
        <end position="90"/>
    </location>
</feature>
<dbReference type="OMA" id="INECEFR"/>
<accession>A0A2C9UW51</accession>
<dbReference type="AlphaFoldDB" id="A0A2C9UW51"/>
<dbReference type="PANTHER" id="PTHR35708:SF3">
    <property type="entry name" value="GB|AAD25831.1"/>
    <property type="match status" value="1"/>
</dbReference>
<feature type="transmembrane region" description="Helical" evidence="2">
    <location>
        <begin position="20"/>
        <end position="47"/>
    </location>
</feature>
<reference evidence="4" key="1">
    <citation type="journal article" date="2016" name="Nat. Biotechnol.">
        <title>Sequencing wild and cultivated cassava and related species reveals extensive interspecific hybridization and genetic diversity.</title>
        <authorList>
            <person name="Bredeson J.V."/>
            <person name="Lyons J.B."/>
            <person name="Prochnik S.E."/>
            <person name="Wu G.A."/>
            <person name="Ha C.M."/>
            <person name="Edsinger-Gonzales E."/>
            <person name="Grimwood J."/>
            <person name="Schmutz J."/>
            <person name="Rabbi I.Y."/>
            <person name="Egesi C."/>
            <person name="Nauluvula P."/>
            <person name="Lebot V."/>
            <person name="Ndunguru J."/>
            <person name="Mkamilo G."/>
            <person name="Bart R.S."/>
            <person name="Setter T.L."/>
            <person name="Gleadow R.M."/>
            <person name="Kulakow P."/>
            <person name="Ferguson M.E."/>
            <person name="Rounsley S."/>
            <person name="Rokhsar D.S."/>
        </authorList>
    </citation>
    <scope>NUCLEOTIDE SEQUENCE [LARGE SCALE GENOMIC DNA]</scope>
    <source>
        <strain evidence="4">cv. AM560-2</strain>
    </source>
</reference>